<keyword evidence="1" id="KW-1133">Transmembrane helix</keyword>
<feature type="transmembrane region" description="Helical" evidence="1">
    <location>
        <begin position="110"/>
        <end position="129"/>
    </location>
</feature>
<gene>
    <name evidence="2" type="ORF">FM037_03285</name>
</gene>
<keyword evidence="3" id="KW-1185">Reference proteome</keyword>
<keyword evidence="1" id="KW-0472">Membrane</keyword>
<accession>A0ABX5WTM3</accession>
<proteinExistence type="predicted"/>
<evidence type="ECO:0000313" key="3">
    <source>
        <dbReference type="Proteomes" id="UP000315947"/>
    </source>
</evidence>
<reference evidence="2 3" key="1">
    <citation type="submission" date="2019-07" db="EMBL/GenBank/DDBJ databases">
        <title>Shewanella sp. YLB-06 whole genomic sequence.</title>
        <authorList>
            <person name="Yu L."/>
        </authorList>
    </citation>
    <scope>NUCLEOTIDE SEQUENCE [LARGE SCALE GENOMIC DNA]</scope>
    <source>
        <strain evidence="2 3">YLB-06</strain>
    </source>
</reference>
<sequence length="130" mass="14106">MTSMTKEEREALRIKADQEIVRLGAMMPQCYTPENRDSMYTLIVIFLLWVFLMACLVYPGFVYAADPFAPAKSEIVDTVGTGSTAQFALLVIGLCAAGITGFLTKNWGAAIGGFVVGMIFLNVSLRVVGL</sequence>
<evidence type="ECO:0000313" key="2">
    <source>
        <dbReference type="EMBL" id="QDO82445.1"/>
    </source>
</evidence>
<feature type="transmembrane region" description="Helical" evidence="1">
    <location>
        <begin position="42"/>
        <end position="65"/>
    </location>
</feature>
<dbReference type="EMBL" id="CP041614">
    <property type="protein sequence ID" value="QDO82445.1"/>
    <property type="molecule type" value="Genomic_DNA"/>
</dbReference>
<feature type="transmembrane region" description="Helical" evidence="1">
    <location>
        <begin position="85"/>
        <end position="103"/>
    </location>
</feature>
<evidence type="ECO:0000256" key="1">
    <source>
        <dbReference type="SAM" id="Phobius"/>
    </source>
</evidence>
<organism evidence="2 3">
    <name type="scientific">Shewanella psychropiezotolerans</name>
    <dbReference type="NCBI Taxonomy" id="2593655"/>
    <lineage>
        <taxon>Bacteria</taxon>
        <taxon>Pseudomonadati</taxon>
        <taxon>Pseudomonadota</taxon>
        <taxon>Gammaproteobacteria</taxon>
        <taxon>Alteromonadales</taxon>
        <taxon>Shewanellaceae</taxon>
        <taxon>Shewanella</taxon>
    </lineage>
</organism>
<dbReference type="RefSeq" id="WP_144044834.1">
    <property type="nucleotide sequence ID" value="NZ_CP041614.1"/>
</dbReference>
<protein>
    <submittedName>
        <fullName evidence="2">Uncharacterized protein</fullName>
    </submittedName>
</protein>
<dbReference type="Proteomes" id="UP000315947">
    <property type="component" value="Chromosome"/>
</dbReference>
<keyword evidence="1" id="KW-0812">Transmembrane</keyword>
<name>A0ABX5WTM3_9GAMM</name>